<name>A0A7L7L4G3_9BACT</name>
<gene>
    <name evidence="1" type="ORF">HUW48_06205</name>
</gene>
<dbReference type="Proteomes" id="UP000514509">
    <property type="component" value="Chromosome"/>
</dbReference>
<evidence type="ECO:0000313" key="1">
    <source>
        <dbReference type="EMBL" id="QMU27663.1"/>
    </source>
</evidence>
<organism evidence="1 2">
    <name type="scientific">Adhaeribacter radiodurans</name>
    <dbReference type="NCBI Taxonomy" id="2745197"/>
    <lineage>
        <taxon>Bacteria</taxon>
        <taxon>Pseudomonadati</taxon>
        <taxon>Bacteroidota</taxon>
        <taxon>Cytophagia</taxon>
        <taxon>Cytophagales</taxon>
        <taxon>Hymenobacteraceae</taxon>
        <taxon>Adhaeribacter</taxon>
    </lineage>
</organism>
<reference evidence="1 2" key="2">
    <citation type="submission" date="2020-08" db="EMBL/GenBank/DDBJ databases">
        <title>Adhaeribacter dokdonensis sp. nov., isolated from the rhizosphere of Elymus tsukushiensis, a plant native to the Dokdo Islands, Republic of Korea.</title>
        <authorList>
            <person name="Ghim S.Y."/>
        </authorList>
    </citation>
    <scope>NUCLEOTIDE SEQUENCE [LARGE SCALE GENOMIC DNA]</scope>
    <source>
        <strain evidence="1 2">KUDC8001</strain>
    </source>
</reference>
<dbReference type="AlphaFoldDB" id="A0A7L7L4G3"/>
<dbReference type="EMBL" id="CP055153">
    <property type="protein sequence ID" value="QMU27663.1"/>
    <property type="molecule type" value="Genomic_DNA"/>
</dbReference>
<evidence type="ECO:0000313" key="2">
    <source>
        <dbReference type="Proteomes" id="UP000514509"/>
    </source>
</evidence>
<proteinExistence type="predicted"/>
<dbReference type="KEGG" id="add:HUW48_06205"/>
<sequence length="194" mass="23069">MNEQVKVSSFGKQDKTLIITDTTIQLEKLVIKREEITEIIYDIQAIVFYRFLVGRKYHIGFKTPTQQLNLIFRSYFGISQEYFTNVCNRIIEEVWEKATDTIWRKNKNLLLAGDVVQIGQCQLHKNGIFLIKQQKQISWENLHYEVLYDRLVLNHKNDSSVYTNLYFANTWNIDILISLLDWITKENGLAEWRE</sequence>
<accession>A0A7L7L4G3</accession>
<reference evidence="1 2" key="1">
    <citation type="submission" date="2020-06" db="EMBL/GenBank/DDBJ databases">
        <authorList>
            <person name="Hwang Y.J."/>
        </authorList>
    </citation>
    <scope>NUCLEOTIDE SEQUENCE [LARGE SCALE GENOMIC DNA]</scope>
    <source>
        <strain evidence="1 2">KUDC8001</strain>
    </source>
</reference>
<dbReference type="RefSeq" id="WP_182414858.1">
    <property type="nucleotide sequence ID" value="NZ_CP055153.1"/>
</dbReference>
<protein>
    <submittedName>
        <fullName evidence="1">Uncharacterized protein</fullName>
    </submittedName>
</protein>
<keyword evidence="2" id="KW-1185">Reference proteome</keyword>